<name>A0ABP8S558_9PSEU</name>
<gene>
    <name evidence="1" type="ORF">GCM10023175_68030</name>
</gene>
<protein>
    <submittedName>
        <fullName evidence="1">Cyclodehydratase</fullName>
    </submittedName>
</protein>
<comment type="caution">
    <text evidence="1">The sequence shown here is derived from an EMBL/GenBank/DDBJ whole genome shotgun (WGS) entry which is preliminary data.</text>
</comment>
<dbReference type="Proteomes" id="UP001501598">
    <property type="component" value="Unassembled WGS sequence"/>
</dbReference>
<sequence length="350" mass="35088">MLDRVTPRHVPARVVTAPHRTLLARGPSARQFGLDPAGSVAVEALPEPVLPLLEGLREPTVSVEWVGRATTAGVGPDYAAALLAGLVARGVLVDAEVGPRQAARRAAARVEVRGEGPLAAATALGLARGGIGAVHVVSRGPVERGELGGGLDPAQLGRARGAAAAAAIGGLGLGTDTGPGPPGSWPDLVVLADALVPDPGAVAALQAAGVDHLVVSVREGVGVVGPLVLVGRSACLGCVELGRARWDPAWPALSAQLAGRRGSAEPETVAATAALGAAQALVQLDGAARPPTLGAALELDPHAGRLTRRVWEADPRCSCGWAGRLRRASLPRTASAETCAAPGGRETIMG</sequence>
<dbReference type="Gene3D" id="3.40.50.720">
    <property type="entry name" value="NAD(P)-binding Rossmann-like Domain"/>
    <property type="match status" value="1"/>
</dbReference>
<evidence type="ECO:0000313" key="1">
    <source>
        <dbReference type="EMBL" id="GAA4559664.1"/>
    </source>
</evidence>
<accession>A0ABP8S558</accession>
<proteinExistence type="predicted"/>
<keyword evidence="2" id="KW-1185">Reference proteome</keyword>
<reference evidence="2" key="1">
    <citation type="journal article" date="2019" name="Int. J. Syst. Evol. Microbiol.">
        <title>The Global Catalogue of Microorganisms (GCM) 10K type strain sequencing project: providing services to taxonomists for standard genome sequencing and annotation.</title>
        <authorList>
            <consortium name="The Broad Institute Genomics Platform"/>
            <consortium name="The Broad Institute Genome Sequencing Center for Infectious Disease"/>
            <person name="Wu L."/>
            <person name="Ma J."/>
        </authorList>
    </citation>
    <scope>NUCLEOTIDE SEQUENCE [LARGE SCALE GENOMIC DNA]</scope>
    <source>
        <strain evidence="2">JCM 17906</strain>
    </source>
</reference>
<organism evidence="1 2">
    <name type="scientific">Pseudonocardia xishanensis</name>
    <dbReference type="NCBI Taxonomy" id="630995"/>
    <lineage>
        <taxon>Bacteria</taxon>
        <taxon>Bacillati</taxon>
        <taxon>Actinomycetota</taxon>
        <taxon>Actinomycetes</taxon>
        <taxon>Pseudonocardiales</taxon>
        <taxon>Pseudonocardiaceae</taxon>
        <taxon>Pseudonocardia</taxon>
    </lineage>
</organism>
<dbReference type="EMBL" id="BAABGT010000122">
    <property type="protein sequence ID" value="GAA4559664.1"/>
    <property type="molecule type" value="Genomic_DNA"/>
</dbReference>
<evidence type="ECO:0000313" key="2">
    <source>
        <dbReference type="Proteomes" id="UP001501598"/>
    </source>
</evidence>